<keyword evidence="8" id="KW-1185">Reference proteome</keyword>
<evidence type="ECO:0000256" key="1">
    <source>
        <dbReference type="ARBA" id="ARBA00004141"/>
    </source>
</evidence>
<evidence type="ECO:0000313" key="7">
    <source>
        <dbReference type="EMBL" id="SCW02835.1"/>
    </source>
</evidence>
<dbReference type="Pfam" id="PF03124">
    <property type="entry name" value="EXS"/>
    <property type="match status" value="1"/>
</dbReference>
<keyword evidence="3 5" id="KW-1133">Transmembrane helix</keyword>
<evidence type="ECO:0000256" key="4">
    <source>
        <dbReference type="ARBA" id="ARBA00023136"/>
    </source>
</evidence>
<sequence>MKENAETPLGRFLIFFPVPQRAIFLLIAGLWLWSWQLSILSKRGIDVSKLIITNDPYAIRPRTSSMSLIASIRGSNAKITKILIPWQIATSFLLQMVVNDPYGVPAWLVCLVNISPLCQLVTVATILLSSSPMLARCVKNILRFGNIEPKPLRLNYILLSDTLTSYNKPMIDFGLYLCHLLIDPVNYNCIVSKSSLGIALNLDIMIGIAPAVTRFVQCLREWNRSSSKAQAYSSIFNALKYASNLPILVCTVLARANVEKSPSNNIFWFMFFHSAYSFWWDLTMDWNLGFLNFSQSGMTRNEVLRKRRYFSPFAYYICAGFDFTVRFFWLWELFAGRTVFEGEINFFFLEILEILRRWVWIFIRVEAEASEGGNPEKSQD</sequence>
<gene>
    <name evidence="7" type="ORF">LAFE_0F15324G</name>
</gene>
<evidence type="ECO:0000256" key="5">
    <source>
        <dbReference type="SAM" id="Phobius"/>
    </source>
</evidence>
<dbReference type="STRING" id="4955.A0A1G4MG46"/>
<dbReference type="GO" id="GO:0005737">
    <property type="term" value="C:cytoplasm"/>
    <property type="evidence" value="ECO:0007669"/>
    <property type="project" value="TreeGrafter"/>
</dbReference>
<evidence type="ECO:0000313" key="8">
    <source>
        <dbReference type="Proteomes" id="UP000190831"/>
    </source>
</evidence>
<keyword evidence="2 5" id="KW-0812">Transmembrane</keyword>
<evidence type="ECO:0000256" key="2">
    <source>
        <dbReference type="ARBA" id="ARBA00022692"/>
    </source>
</evidence>
<name>A0A1G4MG46_LACFM</name>
<feature type="domain" description="EXS" evidence="6">
    <location>
        <begin position="194"/>
        <end position="380"/>
    </location>
</feature>
<dbReference type="OrthoDB" id="2159384at2759"/>
<evidence type="ECO:0000256" key="3">
    <source>
        <dbReference type="ARBA" id="ARBA00022989"/>
    </source>
</evidence>
<dbReference type="InterPro" id="IPR004342">
    <property type="entry name" value="EXS_C"/>
</dbReference>
<dbReference type="Proteomes" id="UP000190831">
    <property type="component" value="Chromosome F"/>
</dbReference>
<dbReference type="EMBL" id="LT598490">
    <property type="protein sequence ID" value="SCW02835.1"/>
    <property type="molecule type" value="Genomic_DNA"/>
</dbReference>
<organism evidence="7 8">
    <name type="scientific">Lachancea fermentati</name>
    <name type="common">Zygosaccharomyces fermentati</name>
    <dbReference type="NCBI Taxonomy" id="4955"/>
    <lineage>
        <taxon>Eukaryota</taxon>
        <taxon>Fungi</taxon>
        <taxon>Dikarya</taxon>
        <taxon>Ascomycota</taxon>
        <taxon>Saccharomycotina</taxon>
        <taxon>Saccharomycetes</taxon>
        <taxon>Saccharomycetales</taxon>
        <taxon>Saccharomycetaceae</taxon>
        <taxon>Lachancea</taxon>
    </lineage>
</organism>
<keyword evidence="4 5" id="KW-0472">Membrane</keyword>
<dbReference type="GO" id="GO:0016020">
    <property type="term" value="C:membrane"/>
    <property type="evidence" value="ECO:0007669"/>
    <property type="project" value="UniProtKB-SubCell"/>
</dbReference>
<reference evidence="8" key="1">
    <citation type="submission" date="2016-03" db="EMBL/GenBank/DDBJ databases">
        <authorList>
            <person name="Devillers H."/>
        </authorList>
    </citation>
    <scope>NUCLEOTIDE SEQUENCE [LARGE SCALE GENOMIC DNA]</scope>
</reference>
<dbReference type="PANTHER" id="PTHR10783:SF46">
    <property type="entry name" value="PROTEIN ERD1 HOMOLOG 2"/>
    <property type="match status" value="1"/>
</dbReference>
<dbReference type="OMA" id="FRRWIWI"/>
<dbReference type="PANTHER" id="PTHR10783">
    <property type="entry name" value="XENOTROPIC AND POLYTROPIC RETROVIRUS RECEPTOR 1-RELATED"/>
    <property type="match status" value="1"/>
</dbReference>
<dbReference type="AlphaFoldDB" id="A0A1G4MG46"/>
<feature type="transmembrane region" description="Helical" evidence="5">
    <location>
        <begin position="12"/>
        <end position="33"/>
    </location>
</feature>
<evidence type="ECO:0000259" key="6">
    <source>
        <dbReference type="PROSITE" id="PS51380"/>
    </source>
</evidence>
<accession>A0A1G4MG46</accession>
<proteinExistence type="predicted"/>
<protein>
    <submittedName>
        <fullName evidence="7">LAFE_0F15324g1_1</fullName>
    </submittedName>
</protein>
<comment type="subcellular location">
    <subcellularLocation>
        <location evidence="1">Membrane</location>
        <topology evidence="1">Multi-pass membrane protein</topology>
    </subcellularLocation>
</comment>
<dbReference type="PROSITE" id="PS51380">
    <property type="entry name" value="EXS"/>
    <property type="match status" value="1"/>
</dbReference>